<comment type="function">
    <text evidence="8">Transfers a GMP moiety from GTP to Mo-molybdopterin (Mo-MPT) cofactor (Moco or molybdenum cofactor) to form Mo-molybdopterin guanine dinucleotide (Mo-MGD) cofactor.</text>
</comment>
<dbReference type="NCBIfam" id="TIGR02665">
    <property type="entry name" value="molyb_mobA"/>
    <property type="match status" value="1"/>
</dbReference>
<evidence type="ECO:0000256" key="2">
    <source>
        <dbReference type="ARBA" id="ARBA00022679"/>
    </source>
</evidence>
<keyword evidence="11" id="KW-1185">Reference proteome</keyword>
<feature type="domain" description="MobA-like NTP transferase" evidence="9">
    <location>
        <begin position="20"/>
        <end position="168"/>
    </location>
</feature>
<comment type="catalytic activity">
    <reaction evidence="8">
        <text>Mo-molybdopterin + GTP + H(+) = Mo-molybdopterin guanine dinucleotide + diphosphate</text>
        <dbReference type="Rhea" id="RHEA:34243"/>
        <dbReference type="ChEBI" id="CHEBI:15378"/>
        <dbReference type="ChEBI" id="CHEBI:33019"/>
        <dbReference type="ChEBI" id="CHEBI:37565"/>
        <dbReference type="ChEBI" id="CHEBI:71302"/>
        <dbReference type="ChEBI" id="CHEBI:71310"/>
        <dbReference type="EC" id="2.7.7.77"/>
    </reaction>
</comment>
<evidence type="ECO:0000259" key="9">
    <source>
        <dbReference type="Pfam" id="PF12804"/>
    </source>
</evidence>
<keyword evidence="3 8" id="KW-0479">Metal-binding</keyword>
<evidence type="ECO:0000256" key="8">
    <source>
        <dbReference type="HAMAP-Rule" id="MF_00316"/>
    </source>
</evidence>
<keyword evidence="10" id="KW-0548">Nucleotidyltransferase</keyword>
<keyword evidence="1 8" id="KW-0963">Cytoplasm</keyword>
<dbReference type="InterPro" id="IPR013482">
    <property type="entry name" value="Molybde_CF_guanTrfase"/>
</dbReference>
<comment type="caution">
    <text evidence="10">The sequence shown here is derived from an EMBL/GenBank/DDBJ whole genome shotgun (WGS) entry which is preliminary data.</text>
</comment>
<keyword evidence="4 8" id="KW-0547">Nucleotide-binding</keyword>
<comment type="domain">
    <text evidence="8">The N-terminal domain determines nucleotide recognition and specific binding, while the C-terminal domain determines the specific binding to the target protein.</text>
</comment>
<keyword evidence="7 8" id="KW-0501">Molybdenum cofactor biosynthesis</keyword>
<evidence type="ECO:0000256" key="4">
    <source>
        <dbReference type="ARBA" id="ARBA00022741"/>
    </source>
</evidence>
<dbReference type="OrthoDB" id="9788394at2"/>
<organism evidence="10 11">
    <name type="scientific">Agitococcus lubricus</name>
    <dbReference type="NCBI Taxonomy" id="1077255"/>
    <lineage>
        <taxon>Bacteria</taxon>
        <taxon>Pseudomonadati</taxon>
        <taxon>Pseudomonadota</taxon>
        <taxon>Gammaproteobacteria</taxon>
        <taxon>Moraxellales</taxon>
        <taxon>Moraxellaceae</taxon>
        <taxon>Agitococcus</taxon>
    </lineage>
</organism>
<dbReference type="AlphaFoldDB" id="A0A2T5IZA6"/>
<comment type="cofactor">
    <cofactor evidence="8">
        <name>Mg(2+)</name>
        <dbReference type="ChEBI" id="CHEBI:18420"/>
    </cofactor>
</comment>
<dbReference type="EC" id="2.7.7.77" evidence="8"/>
<dbReference type="GO" id="GO:0005737">
    <property type="term" value="C:cytoplasm"/>
    <property type="evidence" value="ECO:0007669"/>
    <property type="project" value="UniProtKB-SubCell"/>
</dbReference>
<evidence type="ECO:0000256" key="6">
    <source>
        <dbReference type="ARBA" id="ARBA00023134"/>
    </source>
</evidence>
<dbReference type="GO" id="GO:0046872">
    <property type="term" value="F:metal ion binding"/>
    <property type="evidence" value="ECO:0007669"/>
    <property type="project" value="UniProtKB-KW"/>
</dbReference>
<sequence length="192" mass="21551">MMQSSLIENMAMNPVNFSLLILAGGKATRMQGQDKGLVLWQGKPLVEHIIGRIRCTDIVISCNRNHAHYHYYGRTVSDQQSDFWGPLAGIASGLAQCQHDWVLVVACDMPSLPHDIAQRLANARQTDTQVVIAHDGEHLQSLCFLARKDLYLSAQTAISKGQRAVYSWLLERNHQIVYIDDAHAFDNINRLS</sequence>
<evidence type="ECO:0000256" key="7">
    <source>
        <dbReference type="ARBA" id="ARBA00023150"/>
    </source>
</evidence>
<feature type="binding site" evidence="8">
    <location>
        <position position="108"/>
    </location>
    <ligand>
        <name>GTP</name>
        <dbReference type="ChEBI" id="CHEBI:37565"/>
    </ligand>
</feature>
<protein>
    <recommendedName>
        <fullName evidence="8">Molybdenum cofactor guanylyltransferase</fullName>
        <shortName evidence="8">MoCo guanylyltransferase</shortName>
        <ecNumber evidence="8">2.7.7.77</ecNumber>
    </recommendedName>
    <alternativeName>
        <fullName evidence="8">GTP:molybdopterin guanylyltransferase</fullName>
    </alternativeName>
    <alternativeName>
        <fullName evidence="8">Mo-MPT guanylyltransferase</fullName>
    </alternativeName>
    <alternativeName>
        <fullName evidence="8">Molybdopterin guanylyltransferase</fullName>
    </alternativeName>
    <alternativeName>
        <fullName evidence="8">Molybdopterin-guanine dinucleotide synthase</fullName>
        <shortName evidence="8">MGD synthase</shortName>
    </alternativeName>
</protein>
<dbReference type="CDD" id="cd02503">
    <property type="entry name" value="MobA"/>
    <property type="match status" value="1"/>
</dbReference>
<dbReference type="HAMAP" id="MF_00316">
    <property type="entry name" value="MobA"/>
    <property type="match status" value="1"/>
</dbReference>
<dbReference type="PANTHER" id="PTHR19136">
    <property type="entry name" value="MOLYBDENUM COFACTOR GUANYLYLTRANSFERASE"/>
    <property type="match status" value="1"/>
</dbReference>
<keyword evidence="2 8" id="KW-0808">Transferase</keyword>
<name>A0A2T5IZA6_9GAMM</name>
<comment type="caution">
    <text evidence="8">Lacks conserved residue(s) required for the propagation of feature annotation.</text>
</comment>
<dbReference type="EMBL" id="QAON01000007">
    <property type="protein sequence ID" value="PTQ89345.1"/>
    <property type="molecule type" value="Genomic_DNA"/>
</dbReference>
<dbReference type="Gene3D" id="3.90.550.10">
    <property type="entry name" value="Spore Coat Polysaccharide Biosynthesis Protein SpsA, Chain A"/>
    <property type="match status" value="1"/>
</dbReference>
<dbReference type="Proteomes" id="UP000244223">
    <property type="component" value="Unassembled WGS sequence"/>
</dbReference>
<feature type="binding site" evidence="8">
    <location>
        <begin position="22"/>
        <end position="24"/>
    </location>
    <ligand>
        <name>GTP</name>
        <dbReference type="ChEBI" id="CHEBI:37565"/>
    </ligand>
</feature>
<evidence type="ECO:0000256" key="3">
    <source>
        <dbReference type="ARBA" id="ARBA00022723"/>
    </source>
</evidence>
<feature type="binding site" evidence="8">
    <location>
        <position position="35"/>
    </location>
    <ligand>
        <name>GTP</name>
        <dbReference type="ChEBI" id="CHEBI:37565"/>
    </ligand>
</feature>
<dbReference type="PANTHER" id="PTHR19136:SF81">
    <property type="entry name" value="MOLYBDENUM COFACTOR GUANYLYLTRANSFERASE"/>
    <property type="match status" value="1"/>
</dbReference>
<dbReference type="GO" id="GO:0005525">
    <property type="term" value="F:GTP binding"/>
    <property type="evidence" value="ECO:0007669"/>
    <property type="project" value="UniProtKB-UniRule"/>
</dbReference>
<dbReference type="InterPro" id="IPR025877">
    <property type="entry name" value="MobA-like_NTP_Trfase"/>
</dbReference>
<comment type="subcellular location">
    <subcellularLocation>
        <location evidence="8">Cytoplasm</location>
    </subcellularLocation>
</comment>
<keyword evidence="6 8" id="KW-0342">GTP-binding</keyword>
<comment type="subunit">
    <text evidence="8">Monomer.</text>
</comment>
<evidence type="ECO:0000313" key="11">
    <source>
        <dbReference type="Proteomes" id="UP000244223"/>
    </source>
</evidence>
<dbReference type="GO" id="GO:1902758">
    <property type="term" value="P:bis(molybdopterin guanine dinucleotide)molybdenum biosynthetic process"/>
    <property type="evidence" value="ECO:0007669"/>
    <property type="project" value="TreeGrafter"/>
</dbReference>
<gene>
    <name evidence="8" type="primary">mobA</name>
    <name evidence="10" type="ORF">C8N29_10778</name>
</gene>
<keyword evidence="5 8" id="KW-0460">Magnesium</keyword>
<evidence type="ECO:0000256" key="5">
    <source>
        <dbReference type="ARBA" id="ARBA00022842"/>
    </source>
</evidence>
<dbReference type="InterPro" id="IPR029044">
    <property type="entry name" value="Nucleotide-diphossugar_trans"/>
</dbReference>
<feature type="binding site" evidence="8">
    <location>
        <position position="78"/>
    </location>
    <ligand>
        <name>GTP</name>
        <dbReference type="ChEBI" id="CHEBI:37565"/>
    </ligand>
</feature>
<evidence type="ECO:0000313" key="10">
    <source>
        <dbReference type="EMBL" id="PTQ89345.1"/>
    </source>
</evidence>
<comment type="similarity">
    <text evidence="8">Belongs to the MobA family.</text>
</comment>
<evidence type="ECO:0000256" key="1">
    <source>
        <dbReference type="ARBA" id="ARBA00022490"/>
    </source>
</evidence>
<dbReference type="SUPFAM" id="SSF53448">
    <property type="entry name" value="Nucleotide-diphospho-sugar transferases"/>
    <property type="match status" value="1"/>
</dbReference>
<dbReference type="Pfam" id="PF12804">
    <property type="entry name" value="NTP_transf_3"/>
    <property type="match status" value="1"/>
</dbReference>
<proteinExistence type="inferred from homology"/>
<dbReference type="GO" id="GO:0061603">
    <property type="term" value="F:molybdenum cofactor guanylyltransferase activity"/>
    <property type="evidence" value="ECO:0007669"/>
    <property type="project" value="UniProtKB-EC"/>
</dbReference>
<reference evidence="10 11" key="1">
    <citation type="submission" date="2018-04" db="EMBL/GenBank/DDBJ databases">
        <title>Genomic Encyclopedia of Archaeal and Bacterial Type Strains, Phase II (KMG-II): from individual species to whole genera.</title>
        <authorList>
            <person name="Goeker M."/>
        </authorList>
    </citation>
    <scope>NUCLEOTIDE SEQUENCE [LARGE SCALE GENOMIC DNA]</scope>
    <source>
        <strain evidence="10 11">DSM 5822</strain>
    </source>
</reference>
<accession>A0A2T5IZA6</accession>
<feature type="binding site" evidence="8">
    <location>
        <position position="108"/>
    </location>
    <ligand>
        <name>Mg(2+)</name>
        <dbReference type="ChEBI" id="CHEBI:18420"/>
    </ligand>
</feature>